<reference evidence="1 2" key="1">
    <citation type="submission" date="2024-10" db="EMBL/GenBank/DDBJ databases">
        <authorList>
            <person name="Sang B.-I."/>
            <person name="Prabhaharan D."/>
        </authorList>
    </citation>
    <scope>NUCLEOTIDE SEQUENCE [LARGE SCALE GENOMIC DNA]</scope>
    <source>
        <strain evidence="1 2">MH</strain>
    </source>
</reference>
<name>A0ABW7DSW0_9FIRM</name>
<dbReference type="RefSeq" id="WP_113856128.1">
    <property type="nucleotide sequence ID" value="NZ_CP011940.1"/>
</dbReference>
<evidence type="ECO:0008006" key="3">
    <source>
        <dbReference type="Google" id="ProtNLM"/>
    </source>
</evidence>
<evidence type="ECO:0000313" key="2">
    <source>
        <dbReference type="Proteomes" id="UP001605989"/>
    </source>
</evidence>
<protein>
    <recommendedName>
        <fullName evidence="3">C2H2-type domain-containing protein</fullName>
    </recommendedName>
</protein>
<gene>
    <name evidence="1" type="ORF">ACGTZG_07845</name>
</gene>
<evidence type="ECO:0000313" key="1">
    <source>
        <dbReference type="EMBL" id="MFG6273100.1"/>
    </source>
</evidence>
<keyword evidence="2" id="KW-1185">Reference proteome</keyword>
<sequence length="88" mass="10405">MKTKYICEQCGTMYDTKAEAVACENKHGKLIEFHVMPGKAYTRDKLRPNVVYAKFRNKFGEEEAAQYQFICYEDVDFEVTKREHEVVR</sequence>
<dbReference type="EMBL" id="JBIEKR010000006">
    <property type="protein sequence ID" value="MFG6273100.1"/>
    <property type="molecule type" value="Genomic_DNA"/>
</dbReference>
<dbReference type="Proteomes" id="UP001605989">
    <property type="component" value="Unassembled WGS sequence"/>
</dbReference>
<comment type="caution">
    <text evidence="1">The sequence shown here is derived from an EMBL/GenBank/DDBJ whole genome shotgun (WGS) entry which is preliminary data.</text>
</comment>
<organism evidence="1 2">
    <name type="scientific">Megasphaera hexanoica</name>
    <dbReference type="NCBI Taxonomy" id="1675036"/>
    <lineage>
        <taxon>Bacteria</taxon>
        <taxon>Bacillati</taxon>
        <taxon>Bacillota</taxon>
        <taxon>Negativicutes</taxon>
        <taxon>Veillonellales</taxon>
        <taxon>Veillonellaceae</taxon>
        <taxon>Megasphaera</taxon>
    </lineage>
</organism>
<proteinExistence type="predicted"/>
<accession>A0ABW7DSW0</accession>